<protein>
    <submittedName>
        <fullName evidence="2">Uncharacterized protein</fullName>
    </submittedName>
</protein>
<dbReference type="AlphaFoldDB" id="A0A7S4CBW7"/>
<evidence type="ECO:0000313" key="2">
    <source>
        <dbReference type="EMBL" id="CAE0792990.1"/>
    </source>
</evidence>
<dbReference type="EMBL" id="HBJA01013033">
    <property type="protein sequence ID" value="CAE0792990.1"/>
    <property type="molecule type" value="Transcribed_RNA"/>
</dbReference>
<reference evidence="2" key="1">
    <citation type="submission" date="2021-01" db="EMBL/GenBank/DDBJ databases">
        <authorList>
            <person name="Corre E."/>
            <person name="Pelletier E."/>
            <person name="Niang G."/>
            <person name="Scheremetjew M."/>
            <person name="Finn R."/>
            <person name="Kale V."/>
            <person name="Holt S."/>
            <person name="Cochrane G."/>
            <person name="Meng A."/>
            <person name="Brown T."/>
            <person name="Cohen L."/>
        </authorList>
    </citation>
    <scope>NUCLEOTIDE SEQUENCE</scope>
    <source>
        <strain evidence="2">CCMP1594</strain>
    </source>
</reference>
<keyword evidence="1" id="KW-1133">Transmembrane helix</keyword>
<feature type="transmembrane region" description="Helical" evidence="1">
    <location>
        <begin position="25"/>
        <end position="48"/>
    </location>
</feature>
<keyword evidence="1" id="KW-0472">Membrane</keyword>
<sequence>MAMQPVGNPVIVHAVVPPHNENDMIIALAILVVGCMCYFPLLLVNVMFWQNSNPSVRTVARVSVGGFVFCVCLMILIVIVAVVVPLAAVTRW</sequence>
<proteinExistence type="predicted"/>
<keyword evidence="1" id="KW-0812">Transmembrane</keyword>
<accession>A0A7S4CBW7</accession>
<feature type="transmembrane region" description="Helical" evidence="1">
    <location>
        <begin position="60"/>
        <end position="88"/>
    </location>
</feature>
<evidence type="ECO:0000256" key="1">
    <source>
        <dbReference type="SAM" id="Phobius"/>
    </source>
</evidence>
<gene>
    <name evidence="2" type="ORF">EGYM00163_LOCUS4106</name>
</gene>
<name>A0A7S4CBW7_9EUGL</name>
<organism evidence="2">
    <name type="scientific">Eutreptiella gymnastica</name>
    <dbReference type="NCBI Taxonomy" id="73025"/>
    <lineage>
        <taxon>Eukaryota</taxon>
        <taxon>Discoba</taxon>
        <taxon>Euglenozoa</taxon>
        <taxon>Euglenida</taxon>
        <taxon>Spirocuta</taxon>
        <taxon>Euglenophyceae</taxon>
        <taxon>Eutreptiales</taxon>
        <taxon>Eutreptiaceae</taxon>
        <taxon>Eutreptiella</taxon>
    </lineage>
</organism>